<reference evidence="2 3" key="1">
    <citation type="submission" date="2018-11" db="EMBL/GenBank/DDBJ databases">
        <title>Rufibacter latericius sp. nov., isolated from water in Baiyang Lake.</title>
        <authorList>
            <person name="Yang Y."/>
        </authorList>
    </citation>
    <scope>NUCLEOTIDE SEQUENCE [LARGE SCALE GENOMIC DNA]</scope>
    <source>
        <strain evidence="2 3">R-22-1c-1</strain>
    </source>
</reference>
<keyword evidence="3" id="KW-1185">Reference proteome</keyword>
<dbReference type="AlphaFoldDB" id="A0A3M9N1N2"/>
<dbReference type="Pfam" id="PF22560">
    <property type="entry name" value="GMT-wHTH"/>
    <property type="match status" value="1"/>
</dbReference>
<dbReference type="Proteomes" id="UP000272117">
    <property type="component" value="Unassembled WGS sequence"/>
</dbReference>
<dbReference type="EMBL" id="RJJD01000001">
    <property type="protein sequence ID" value="RNI31063.1"/>
    <property type="molecule type" value="Genomic_DNA"/>
</dbReference>
<comment type="caution">
    <text evidence="2">The sequence shown here is derived from an EMBL/GenBank/DDBJ whole genome shotgun (WGS) entry which is preliminary data.</text>
</comment>
<dbReference type="InterPro" id="IPR054339">
    <property type="entry name" value="GMT_wHTH"/>
</dbReference>
<evidence type="ECO:0000313" key="3">
    <source>
        <dbReference type="Proteomes" id="UP000272117"/>
    </source>
</evidence>
<accession>A0A3M9N1N2</accession>
<evidence type="ECO:0000313" key="2">
    <source>
        <dbReference type="EMBL" id="RNI31063.1"/>
    </source>
</evidence>
<protein>
    <recommendedName>
        <fullName evidence="1">GMT-like wHTH domain-containing protein</fullName>
    </recommendedName>
</protein>
<gene>
    <name evidence="2" type="ORF">EFB08_00545</name>
</gene>
<sequence length="378" mass="42552">MVTGTEPKDFFKQPRKASEIKAEILSRFFPVWSELAVAGQKEAAEAACLYLDLNVGTGSLEGGLPDASHRVLKQIFAGVGSRPHQKAVFRSFFGESNKNALAAHLQATEALPFFPELETPPVWVKDQESQKEIREKLQTNLPALLVTDPFGYKFSQEMLGQALENNATDVFLLFEGSKLKASVKSASAPGALQHLYGTHLAALQQFYERTAQAQKREEFALKTLENVLRGKGFRTVTFKFGTGKEQPQQYLVFASRSETTCTKLKEILLDYSDYQEDGVPLLAANLKPLRLLIPEYAQYLPFSLYKLQEDLLQNASAYNRLSLEKIYEKHNVETPYSRANYLTVMEKLKEQGKILLLNPKTAQQVHKLSYSCLIKFKA</sequence>
<name>A0A3M9N1N2_9BACT</name>
<proteinExistence type="predicted"/>
<evidence type="ECO:0000259" key="1">
    <source>
        <dbReference type="Pfam" id="PF22560"/>
    </source>
</evidence>
<organism evidence="2 3">
    <name type="scientific">Rufibacter latericius</name>
    <dbReference type="NCBI Taxonomy" id="2487040"/>
    <lineage>
        <taxon>Bacteria</taxon>
        <taxon>Pseudomonadati</taxon>
        <taxon>Bacteroidota</taxon>
        <taxon>Cytophagia</taxon>
        <taxon>Cytophagales</taxon>
        <taxon>Hymenobacteraceae</taxon>
        <taxon>Rufibacter</taxon>
    </lineage>
</organism>
<feature type="domain" description="GMT-like wHTH" evidence="1">
    <location>
        <begin position="306"/>
        <end position="360"/>
    </location>
</feature>